<dbReference type="SUPFAM" id="SSF53271">
    <property type="entry name" value="PRTase-like"/>
    <property type="match status" value="1"/>
</dbReference>
<dbReference type="GO" id="GO:0016757">
    <property type="term" value="F:glycosyltransferase activity"/>
    <property type="evidence" value="ECO:0007669"/>
    <property type="project" value="UniProtKB-KW"/>
</dbReference>
<dbReference type="AlphaFoldDB" id="A0A0V9UIU8"/>
<dbReference type="InterPro" id="IPR022537">
    <property type="entry name" value="TRSP_dom"/>
</dbReference>
<dbReference type="CDD" id="cd06223">
    <property type="entry name" value="PRTases_typeI"/>
    <property type="match status" value="1"/>
</dbReference>
<reference evidence="3 4" key="2">
    <citation type="journal article" date="2016" name="Genome Announc.">
        <title>Draft Genome Sequence of a Versatile Hydrocarbon-Degrading Bacterium, Rhodococcus pyridinivorans Strain KG-16, Collected from Oil Fields in India.</title>
        <authorList>
            <person name="Aggarwal R.K."/>
            <person name="Dawar C."/>
            <person name="Phanindranath R."/>
            <person name="Mutnuri L."/>
            <person name="Dayal A.M."/>
        </authorList>
    </citation>
    <scope>NUCLEOTIDE SEQUENCE [LARGE SCALE GENOMIC DNA]</scope>
    <source>
        <strain evidence="3 4">KG-16</strain>
    </source>
</reference>
<dbReference type="InterPro" id="IPR000836">
    <property type="entry name" value="PRTase_dom"/>
</dbReference>
<feature type="domain" description="TRSP" evidence="1">
    <location>
        <begin position="261"/>
        <end position="401"/>
    </location>
</feature>
<name>A0A0V9UIU8_9NOCA</name>
<dbReference type="Pfam" id="PF12500">
    <property type="entry name" value="TRSP"/>
    <property type="match status" value="1"/>
</dbReference>
<dbReference type="PIRSF" id="PIRSF020967">
    <property type="entry name" value="UCP020967"/>
    <property type="match status" value="1"/>
</dbReference>
<gene>
    <name evidence="3" type="ORF">Z045_15145</name>
</gene>
<keyword evidence="3" id="KW-0808">Transferase</keyword>
<dbReference type="RefSeq" id="WP_060652587.1">
    <property type="nucleotide sequence ID" value="NZ_AZXY01000007.1"/>
</dbReference>
<dbReference type="InterPro" id="IPR011214">
    <property type="entry name" value="UCP020967"/>
</dbReference>
<protein>
    <submittedName>
        <fullName evidence="3">Phosphoribosyltransferase</fullName>
    </submittedName>
</protein>
<evidence type="ECO:0000259" key="2">
    <source>
        <dbReference type="Pfam" id="PF15609"/>
    </source>
</evidence>
<organism evidence="3 4">
    <name type="scientific">Rhodococcus pyridinivorans KG-16</name>
    <dbReference type="NCBI Taxonomy" id="1441730"/>
    <lineage>
        <taxon>Bacteria</taxon>
        <taxon>Bacillati</taxon>
        <taxon>Actinomycetota</taxon>
        <taxon>Actinomycetes</taxon>
        <taxon>Mycobacteriales</taxon>
        <taxon>Nocardiaceae</taxon>
        <taxon>Rhodococcus</taxon>
    </lineage>
</organism>
<feature type="domain" description="Orotate phosphoribosyltransferase-like" evidence="2">
    <location>
        <begin position="32"/>
        <end position="218"/>
    </location>
</feature>
<evidence type="ECO:0000259" key="1">
    <source>
        <dbReference type="Pfam" id="PF12500"/>
    </source>
</evidence>
<evidence type="ECO:0000313" key="4">
    <source>
        <dbReference type="Proteomes" id="UP000053060"/>
    </source>
</evidence>
<dbReference type="Proteomes" id="UP000053060">
    <property type="component" value="Unassembled WGS sequence"/>
</dbReference>
<evidence type="ECO:0000313" key="3">
    <source>
        <dbReference type="EMBL" id="KSZ57899.1"/>
    </source>
</evidence>
<keyword evidence="3" id="KW-0328">Glycosyltransferase</keyword>
<comment type="caution">
    <text evidence="3">The sequence shown here is derived from an EMBL/GenBank/DDBJ whole genome shotgun (WGS) entry which is preliminary data.</text>
</comment>
<dbReference type="PATRIC" id="fig|1441730.3.peg.3151"/>
<dbReference type="Pfam" id="PF15609">
    <property type="entry name" value="PRTase_2"/>
    <property type="match status" value="1"/>
</dbReference>
<reference evidence="4" key="1">
    <citation type="submission" date="2015-01" db="EMBL/GenBank/DDBJ databases">
        <title>Draft genome sequence of Rhodococcus pyridinivorans strain KG-16, a hydrocarbon-degrading bacterium.</title>
        <authorList>
            <person name="Aggarwal R.K."/>
            <person name="Dawar C."/>
        </authorList>
    </citation>
    <scope>NUCLEOTIDE SEQUENCE [LARGE SCALE GENOMIC DNA]</scope>
    <source>
        <strain evidence="4">KG-16</strain>
    </source>
</reference>
<dbReference type="EMBL" id="AZXY01000007">
    <property type="protein sequence ID" value="KSZ57899.1"/>
    <property type="molecule type" value="Genomic_DNA"/>
</dbReference>
<sequence length="431" mass="46469">MTDILDIPWATAELGFALEHVESSCGYTVPELVRPGLRRNPRRAHLLVSTVLGKHIPTEPAAVRGAGHRLGRLVADLLGDAASDAVVMGFAETATGLGHCVADALDAACYLHSTRRQVPGAEVLTGFEEGHSHATFHLLQPTSGALFANAAPLVLVDDEISTGATALDAIRALHRDHPRDRYVLASLVDMRSEQDRRRTAEVAAELGTTIEHVSLAAGRSVVPDDLVAQVAALPDPLLNPVGEQRGDVRFLHAAWPSHVPDGGRHGMLRTDAAAFDAALSTLADAIADVRDARRPAVVVGHEELMYLPLRLAEALVERGTPARFQTTTRSPVHVMDVDGYPLRRGFRFTAPEHIDSEFENEVPRFLYNAQWPTPTEVRAELILVVDSPADTDRLRAPGGVLDVLTAAGEDVLVVIVPATDPTVLRTHRETV</sequence>
<dbReference type="InterPro" id="IPR029057">
    <property type="entry name" value="PRTase-like"/>
</dbReference>
<accession>A0A0V9UIU8</accession>
<proteinExistence type="predicted"/>
<dbReference type="Gene3D" id="3.40.50.2020">
    <property type="match status" value="1"/>
</dbReference>
<dbReference type="InterPro" id="IPR041688">
    <property type="entry name" value="PRTase_2"/>
</dbReference>